<dbReference type="InterPro" id="IPR027417">
    <property type="entry name" value="P-loop_NTPase"/>
</dbReference>
<evidence type="ECO:0000256" key="2">
    <source>
        <dbReference type="ARBA" id="ARBA00022490"/>
    </source>
</evidence>
<dbReference type="PRINTS" id="PR00380">
    <property type="entry name" value="KINESINHEAVY"/>
</dbReference>
<dbReference type="InterPro" id="IPR001752">
    <property type="entry name" value="Kinesin_motor_dom"/>
</dbReference>
<comment type="subcellular location">
    <subcellularLocation>
        <location evidence="1">Cytoplasm</location>
        <location evidence="1">Cytoskeleton</location>
    </subcellularLocation>
</comment>
<dbReference type="InterPro" id="IPR027640">
    <property type="entry name" value="Kinesin-like_fam"/>
</dbReference>
<feature type="domain" description="Kinesin motor" evidence="13">
    <location>
        <begin position="5"/>
        <end position="336"/>
    </location>
</feature>
<feature type="region of interest" description="Disordered" evidence="12">
    <location>
        <begin position="826"/>
        <end position="883"/>
    </location>
</feature>
<evidence type="ECO:0000256" key="4">
    <source>
        <dbReference type="ARBA" id="ARBA00022741"/>
    </source>
</evidence>
<dbReference type="SMART" id="SM00129">
    <property type="entry name" value="KISc"/>
    <property type="match status" value="1"/>
</dbReference>
<dbReference type="GO" id="GO:0007018">
    <property type="term" value="P:microtubule-based movement"/>
    <property type="evidence" value="ECO:0007669"/>
    <property type="project" value="InterPro"/>
</dbReference>
<dbReference type="PANTHER" id="PTHR47969:SF21">
    <property type="entry name" value="KINESIN-LIKE PROTEIN"/>
    <property type="match status" value="1"/>
</dbReference>
<evidence type="ECO:0000256" key="1">
    <source>
        <dbReference type="ARBA" id="ARBA00004245"/>
    </source>
</evidence>
<dbReference type="FunFam" id="3.40.850.10:FF:000029">
    <property type="entry name" value="Kinesin-like protein KIF17"/>
    <property type="match status" value="1"/>
</dbReference>
<evidence type="ECO:0000256" key="5">
    <source>
        <dbReference type="ARBA" id="ARBA00022840"/>
    </source>
</evidence>
<gene>
    <name evidence="14" type="ORF">TR139950</name>
</gene>
<dbReference type="PANTHER" id="PTHR47969">
    <property type="entry name" value="CHROMOSOME-ASSOCIATED KINESIN KIF4A-RELATED"/>
    <property type="match status" value="1"/>
</dbReference>
<keyword evidence="8" id="KW-0206">Cytoskeleton</keyword>
<feature type="coiled-coil region" evidence="11">
    <location>
        <begin position="612"/>
        <end position="687"/>
    </location>
</feature>
<protein>
    <recommendedName>
        <fullName evidence="10">Kinesin-like protein</fullName>
    </recommendedName>
</protein>
<evidence type="ECO:0000256" key="7">
    <source>
        <dbReference type="ARBA" id="ARBA00023175"/>
    </source>
</evidence>
<dbReference type="PROSITE" id="PS50067">
    <property type="entry name" value="KINESIN_MOTOR_2"/>
    <property type="match status" value="1"/>
</dbReference>
<dbReference type="SUPFAM" id="SSF52540">
    <property type="entry name" value="P-loop containing nucleoside triphosphate hydrolases"/>
    <property type="match status" value="1"/>
</dbReference>
<dbReference type="PROSITE" id="PS00411">
    <property type="entry name" value="KINESIN_MOTOR_1"/>
    <property type="match status" value="1"/>
</dbReference>
<evidence type="ECO:0000259" key="13">
    <source>
        <dbReference type="PROSITE" id="PS50067"/>
    </source>
</evidence>
<evidence type="ECO:0000256" key="3">
    <source>
        <dbReference type="ARBA" id="ARBA00022701"/>
    </source>
</evidence>
<dbReference type="GO" id="GO:0005874">
    <property type="term" value="C:microtubule"/>
    <property type="evidence" value="ECO:0007669"/>
    <property type="project" value="UniProtKB-KW"/>
</dbReference>
<dbReference type="Gene3D" id="3.40.850.10">
    <property type="entry name" value="Kinesin motor domain"/>
    <property type="match status" value="1"/>
</dbReference>
<keyword evidence="5 9" id="KW-0067">ATP-binding</keyword>
<evidence type="ECO:0000313" key="14">
    <source>
        <dbReference type="EMBL" id="JAP55613.1"/>
    </source>
</evidence>
<keyword evidence="2" id="KW-0963">Cytoplasm</keyword>
<evidence type="ECO:0000256" key="10">
    <source>
        <dbReference type="RuleBase" id="RU000394"/>
    </source>
</evidence>
<keyword evidence="6 11" id="KW-0175">Coiled coil</keyword>
<evidence type="ECO:0000256" key="12">
    <source>
        <dbReference type="SAM" id="MobiDB-lite"/>
    </source>
</evidence>
<keyword evidence="3 10" id="KW-0493">Microtubule</keyword>
<evidence type="ECO:0000256" key="8">
    <source>
        <dbReference type="ARBA" id="ARBA00023212"/>
    </source>
</evidence>
<dbReference type="GO" id="GO:0003777">
    <property type="term" value="F:microtubule motor activity"/>
    <property type="evidence" value="ECO:0007669"/>
    <property type="project" value="InterPro"/>
</dbReference>
<dbReference type="InterPro" id="IPR019821">
    <property type="entry name" value="Kinesin_motor_CS"/>
</dbReference>
<evidence type="ECO:0000256" key="9">
    <source>
        <dbReference type="PROSITE-ProRule" id="PRU00283"/>
    </source>
</evidence>
<comment type="similarity">
    <text evidence="9 10">Belongs to the TRAFAC class myosin-kinesin ATPase superfamily. Kinesin family.</text>
</comment>
<keyword evidence="4 9" id="KW-0547">Nucleotide-binding</keyword>
<name>A0A0X3PUN5_SCHSO</name>
<evidence type="ECO:0000256" key="11">
    <source>
        <dbReference type="SAM" id="Coils"/>
    </source>
</evidence>
<dbReference type="AlphaFoldDB" id="A0A0X3PUN5"/>
<dbReference type="GO" id="GO:0008017">
    <property type="term" value="F:microtubule binding"/>
    <property type="evidence" value="ECO:0007669"/>
    <property type="project" value="InterPro"/>
</dbReference>
<reference evidence="14" key="1">
    <citation type="submission" date="2016-01" db="EMBL/GenBank/DDBJ databases">
        <title>Reference transcriptome for the parasite Schistocephalus solidus: insights into the molecular evolution of parasitism.</title>
        <authorList>
            <person name="Hebert F.O."/>
            <person name="Grambauer S."/>
            <person name="Barber I."/>
            <person name="Landry C.R."/>
            <person name="Aubin-Horth N."/>
        </authorList>
    </citation>
    <scope>NUCLEOTIDE SEQUENCE</scope>
</reference>
<evidence type="ECO:0000256" key="6">
    <source>
        <dbReference type="ARBA" id="ARBA00023054"/>
    </source>
</evidence>
<keyword evidence="7 9" id="KW-0505">Motor protein</keyword>
<accession>A0A0X3PUN5</accession>
<feature type="binding site" evidence="9">
    <location>
        <begin position="91"/>
        <end position="98"/>
    </location>
    <ligand>
        <name>ATP</name>
        <dbReference type="ChEBI" id="CHEBI:30616"/>
    </ligand>
</feature>
<proteinExistence type="inferred from homology"/>
<dbReference type="GO" id="GO:0005524">
    <property type="term" value="F:ATP binding"/>
    <property type="evidence" value="ECO:0007669"/>
    <property type="project" value="UniProtKB-UniRule"/>
</dbReference>
<feature type="coiled-coil region" evidence="11">
    <location>
        <begin position="393"/>
        <end position="449"/>
    </location>
</feature>
<dbReference type="EMBL" id="GEEE01007612">
    <property type="protein sequence ID" value="JAP55613.1"/>
    <property type="molecule type" value="Transcribed_RNA"/>
</dbReference>
<dbReference type="InterPro" id="IPR036961">
    <property type="entry name" value="Kinesin_motor_dom_sf"/>
</dbReference>
<sequence>MCAEAIKVIVRCRPLDEREKSLNCKSVVFIESSRGQCSICHPTRENDIPKNFFFDGAYGPTSTTEHIYADIVYPLVEGVTEGYNGTIFAYGQTGCGKSFTMQGYPESTPNKGIIPRSFEHVFETAAVSSDVKFLIHASYLEIYNEEILDLLGVGGKTKCDIKEHPERGVFVNGLSMHKVKSVNDCRVIMDQGWRNRATGSTLMNADSSRSHSIFTIYLEMICNDADTGREMLRAGKLNLVDLAGSERQSKTGAVGDRLKEATKINLSLSALGNVISALVDANTKHVPYRDSKLTRLLQDSLGGNTKTLMIACLSPADNNYEESLSTLRYANRAKNIKNKPVINEDPKDALLRQYKEEIARLKSMLEGKAVIPPPTGPELVGRLQSTHSYAKDLEVINREKEALKTEYESKLREKEALYAAEAANSAKLQEDLQRLRELYESKLQVLDNRARAPTESTDKKFHLTSAAVETTETSDSLVLSDSPILPNRRPSEYDTLPTLRLDNLHVGSRKDGESDAAMSAARDGGLSAKTYRIGESQRMLDEVYKPMRPQFAVHLATTSLSGVTTPLDGISGEYDKMTKEDLLRRLHLLEEDMVGGEQANNKDFKERHSKRKRHAEERKRLLAEANKNLEDDGIMVGIYESIQDELRHKNRLLNKERQKNQALDTEIRDLQCEFEREREDYLEAIRKQSRHISLLQAILERMQPCIRRDSNYANIDKIKKQAFYDEDTGDWILPALTVERTTLPLASTGSVEELGGRAGAHRSGTSMHSSPGKLPCARDLTVEKEEEDRLYAKLASRAHNHTNYFANKRKEQLLLDAAFVGSNRKPFLQSPANGDKSPIDGLGNNPNSQCIDRDSPLNGHFPTRRNPPKAKSNFLNKNPDLDF</sequence>
<organism evidence="14">
    <name type="scientific">Schistocephalus solidus</name>
    <name type="common">Tapeworm</name>
    <dbReference type="NCBI Taxonomy" id="70667"/>
    <lineage>
        <taxon>Eukaryota</taxon>
        <taxon>Metazoa</taxon>
        <taxon>Spiralia</taxon>
        <taxon>Lophotrochozoa</taxon>
        <taxon>Platyhelminthes</taxon>
        <taxon>Cestoda</taxon>
        <taxon>Eucestoda</taxon>
        <taxon>Diphyllobothriidea</taxon>
        <taxon>Diphyllobothriidae</taxon>
        <taxon>Schistocephalus</taxon>
    </lineage>
</organism>
<feature type="region of interest" description="Disordered" evidence="12">
    <location>
        <begin position="756"/>
        <end position="775"/>
    </location>
</feature>
<dbReference type="Pfam" id="PF00225">
    <property type="entry name" value="Kinesin"/>
    <property type="match status" value="1"/>
</dbReference>